<dbReference type="GO" id="GO:0004114">
    <property type="term" value="F:3',5'-cyclic-nucleotide phosphodiesterase activity"/>
    <property type="evidence" value="ECO:0007669"/>
    <property type="project" value="InterPro"/>
</dbReference>
<feature type="binding site" evidence="4">
    <location>
        <position position="192"/>
    </location>
    <ligand>
        <name>Zn(2+)</name>
        <dbReference type="ChEBI" id="CHEBI:29105"/>
        <label>1</label>
    </ligand>
</feature>
<dbReference type="SMART" id="SM00471">
    <property type="entry name" value="HDc"/>
    <property type="match status" value="1"/>
</dbReference>
<dbReference type="Pfam" id="PF00233">
    <property type="entry name" value="PDEase_I"/>
    <property type="match status" value="1"/>
</dbReference>
<dbReference type="EMBL" id="KZ995817">
    <property type="protein sequence ID" value="RKO89920.1"/>
    <property type="molecule type" value="Genomic_DNA"/>
</dbReference>
<feature type="binding site" evidence="4">
    <location>
        <position position="75"/>
    </location>
    <ligand>
        <name>Zn(2+)</name>
        <dbReference type="ChEBI" id="CHEBI:29105"/>
        <label>1</label>
    </ligand>
</feature>
<dbReference type="Proteomes" id="UP000269721">
    <property type="component" value="Unassembled WGS sequence"/>
</dbReference>
<dbReference type="Gene3D" id="1.10.1300.10">
    <property type="entry name" value="3'5'-cyclic nucleotide phosphodiesterase, catalytic domain"/>
    <property type="match status" value="1"/>
</dbReference>
<name>A0A4P9WFX4_9FUNG</name>
<dbReference type="CDD" id="cd00077">
    <property type="entry name" value="HDc"/>
    <property type="match status" value="1"/>
</dbReference>
<evidence type="ECO:0000313" key="6">
    <source>
        <dbReference type="EMBL" id="RKO89920.1"/>
    </source>
</evidence>
<feature type="non-terminal residue" evidence="6">
    <location>
        <position position="280"/>
    </location>
</feature>
<accession>A0A4P9WFX4</accession>
<dbReference type="InterPro" id="IPR002073">
    <property type="entry name" value="PDEase_catalytic_dom"/>
</dbReference>
<keyword evidence="1 4" id="KW-0479">Metal-binding</keyword>
<dbReference type="GO" id="GO:0046872">
    <property type="term" value="F:metal ion binding"/>
    <property type="evidence" value="ECO:0007669"/>
    <property type="project" value="UniProtKB-KW"/>
</dbReference>
<organism evidence="6 7">
    <name type="scientific">Blyttiomyces helicus</name>
    <dbReference type="NCBI Taxonomy" id="388810"/>
    <lineage>
        <taxon>Eukaryota</taxon>
        <taxon>Fungi</taxon>
        <taxon>Fungi incertae sedis</taxon>
        <taxon>Chytridiomycota</taxon>
        <taxon>Chytridiomycota incertae sedis</taxon>
        <taxon>Chytridiomycetes</taxon>
        <taxon>Chytridiomycetes incertae sedis</taxon>
        <taxon>Blyttiomyces</taxon>
    </lineage>
</organism>
<dbReference type="OrthoDB" id="546632at2759"/>
<dbReference type="GO" id="GO:0007165">
    <property type="term" value="P:signal transduction"/>
    <property type="evidence" value="ECO:0007669"/>
    <property type="project" value="InterPro"/>
</dbReference>
<sequence>MFVSFDLVPNPSALSVLLSFVHDIAAGYPLNPYHSFLHAADVTYVLYYALADLGELGAKLDRVEIAALLIGALSHDVLHPGLNNLYQVNAQTELAKLYNDTSVLESHSSVHVEHLLRTHSLLPLLSFGNEATTGDAPQRVQDLVVEAILFTDMSHHFALLEQLGGLVESALKRRGPRRGRERMVNILLHGADISNAARPFEICRRWSDMVVEEFFMQGEQEKRMNLPVSPNMDRQTTNPTQTALDFNEYLVHPYFSLLTDLLPSLEPFCTLLVENSREWK</sequence>
<feature type="binding site" evidence="4">
    <location>
        <position position="38"/>
    </location>
    <ligand>
        <name>Zn(2+)</name>
        <dbReference type="ChEBI" id="CHEBI:29105"/>
        <label>1</label>
    </ligand>
</feature>
<protein>
    <recommendedName>
        <fullName evidence="5">PDEase domain-containing protein</fullName>
    </recommendedName>
</protein>
<evidence type="ECO:0000256" key="3">
    <source>
        <dbReference type="PIRSR" id="PIRSR623088-1"/>
    </source>
</evidence>
<feature type="domain" description="PDEase" evidence="5">
    <location>
        <begin position="1"/>
        <end position="280"/>
    </location>
</feature>
<dbReference type="PROSITE" id="PS00126">
    <property type="entry name" value="PDEASE_I_1"/>
    <property type="match status" value="1"/>
</dbReference>
<dbReference type="InterPro" id="IPR036971">
    <property type="entry name" value="PDEase_catalytic_dom_sf"/>
</dbReference>
<reference evidence="7" key="1">
    <citation type="journal article" date="2018" name="Nat. Microbiol.">
        <title>Leveraging single-cell genomics to expand the fungal tree of life.</title>
        <authorList>
            <person name="Ahrendt S.R."/>
            <person name="Quandt C.A."/>
            <person name="Ciobanu D."/>
            <person name="Clum A."/>
            <person name="Salamov A."/>
            <person name="Andreopoulos B."/>
            <person name="Cheng J.F."/>
            <person name="Woyke T."/>
            <person name="Pelin A."/>
            <person name="Henrissat B."/>
            <person name="Reynolds N.K."/>
            <person name="Benny G.L."/>
            <person name="Smith M.E."/>
            <person name="James T.Y."/>
            <person name="Grigoriev I.V."/>
        </authorList>
    </citation>
    <scope>NUCLEOTIDE SEQUENCE [LARGE SCALE GENOMIC DNA]</scope>
</reference>
<keyword evidence="7" id="KW-1185">Reference proteome</keyword>
<dbReference type="PRINTS" id="PR00387">
    <property type="entry name" value="PDIESTERASE1"/>
</dbReference>
<dbReference type="AlphaFoldDB" id="A0A4P9WFX4"/>
<keyword evidence="2" id="KW-0378">Hydrolase</keyword>
<dbReference type="PANTHER" id="PTHR11347">
    <property type="entry name" value="CYCLIC NUCLEOTIDE PHOSPHODIESTERASE"/>
    <property type="match status" value="1"/>
</dbReference>
<evidence type="ECO:0000313" key="7">
    <source>
        <dbReference type="Proteomes" id="UP000269721"/>
    </source>
</evidence>
<evidence type="ECO:0000259" key="5">
    <source>
        <dbReference type="PROSITE" id="PS51845"/>
    </source>
</evidence>
<proteinExistence type="predicted"/>
<feature type="binding site" evidence="4">
    <location>
        <position position="76"/>
    </location>
    <ligand>
        <name>Zn(2+)</name>
        <dbReference type="ChEBI" id="CHEBI:29105"/>
        <label>1</label>
    </ligand>
</feature>
<evidence type="ECO:0000256" key="1">
    <source>
        <dbReference type="ARBA" id="ARBA00022723"/>
    </source>
</evidence>
<feature type="active site" description="Proton donor" evidence="3">
    <location>
        <position position="34"/>
    </location>
</feature>
<evidence type="ECO:0000256" key="4">
    <source>
        <dbReference type="PIRSR" id="PIRSR623088-3"/>
    </source>
</evidence>
<dbReference type="InterPro" id="IPR003607">
    <property type="entry name" value="HD/PDEase_dom"/>
</dbReference>
<dbReference type="SUPFAM" id="SSF109604">
    <property type="entry name" value="HD-domain/PDEase-like"/>
    <property type="match status" value="1"/>
</dbReference>
<dbReference type="PROSITE" id="PS51845">
    <property type="entry name" value="PDEASE_I_2"/>
    <property type="match status" value="1"/>
</dbReference>
<feature type="binding site" evidence="4">
    <location>
        <position position="76"/>
    </location>
    <ligand>
        <name>Zn(2+)</name>
        <dbReference type="ChEBI" id="CHEBI:29105"/>
        <label>2</label>
    </ligand>
</feature>
<gene>
    <name evidence="6" type="ORF">BDK51DRAFT_21883</name>
</gene>
<dbReference type="InterPro" id="IPR023088">
    <property type="entry name" value="PDEase"/>
</dbReference>
<evidence type="ECO:0000256" key="2">
    <source>
        <dbReference type="ARBA" id="ARBA00022801"/>
    </source>
</evidence>
<dbReference type="InterPro" id="IPR023174">
    <property type="entry name" value="PDEase_CS"/>
</dbReference>